<dbReference type="OrthoDB" id="19141at2759"/>
<reference evidence="7 8" key="1">
    <citation type="submission" date="2020-01" db="EMBL/GenBank/DDBJ databases">
        <authorList>
            <person name="Gupta K D."/>
        </authorList>
    </citation>
    <scope>NUCLEOTIDE SEQUENCE [LARGE SCALE GENOMIC DNA]</scope>
</reference>
<dbReference type="GO" id="GO:0005634">
    <property type="term" value="C:nucleus"/>
    <property type="evidence" value="ECO:0007669"/>
    <property type="project" value="TreeGrafter"/>
</dbReference>
<dbReference type="Gene3D" id="1.20.1050.10">
    <property type="match status" value="1"/>
</dbReference>
<feature type="domain" description="GST C-terminal" evidence="5">
    <location>
        <begin position="19"/>
        <end position="159"/>
    </location>
</feature>
<keyword evidence="2 3" id="KW-0694">RNA-binding</keyword>
<dbReference type="Pfam" id="PF21972">
    <property type="entry name" value="Arc1p_N_like"/>
    <property type="match status" value="1"/>
</dbReference>
<sequence>MTVFQLTRITLHRFLQRSPISSCTRKMSFQAAVSSLRSPIKELVLSVSKDGQELIGNDDADKKEVIGWIEKTSQGTLATKNNLKVLDSILVPKTYVATNYLTAADVALYGALHPIVKKLQSSEYYAVPSVTRYFDHIQSAPTVRASADTLGDEFSLLPFDIDNAPKAERNAEPPKKKEKAPKAPAPEKETPAQTPGTATPAEVSSSSAPTDKLQKKDKKEKKKETQPEASGSKKSGGKAQASDDGEPVPSMIDLRVGHIVDVIKHPDADGLYIEACATARFPKKLF</sequence>
<dbReference type="InterPro" id="IPR042450">
    <property type="entry name" value="EEF1E1"/>
</dbReference>
<accession>A0A8S0XNU1</accession>
<dbReference type="PROSITE" id="PS50405">
    <property type="entry name" value="GST_CTER"/>
    <property type="match status" value="1"/>
</dbReference>
<feature type="compositionally biased region" description="Basic and acidic residues" evidence="4">
    <location>
        <begin position="163"/>
        <end position="175"/>
    </location>
</feature>
<dbReference type="Gene3D" id="2.40.50.140">
    <property type="entry name" value="Nucleic acid-binding proteins"/>
    <property type="match status" value="1"/>
</dbReference>
<dbReference type="GO" id="GO:0017101">
    <property type="term" value="C:aminoacyl-tRNA synthetase multienzyme complex"/>
    <property type="evidence" value="ECO:0007669"/>
    <property type="project" value="InterPro"/>
</dbReference>
<dbReference type="PROSITE" id="PS50886">
    <property type="entry name" value="TRBD"/>
    <property type="match status" value="1"/>
</dbReference>
<name>A0A8S0XNU1_CYCAE</name>
<evidence type="ECO:0000256" key="3">
    <source>
        <dbReference type="PROSITE-ProRule" id="PRU00209"/>
    </source>
</evidence>
<dbReference type="GO" id="GO:0005737">
    <property type="term" value="C:cytoplasm"/>
    <property type="evidence" value="ECO:0007669"/>
    <property type="project" value="TreeGrafter"/>
</dbReference>
<protein>
    <submittedName>
        <fullName evidence="7">Uncharacterized protein</fullName>
    </submittedName>
</protein>
<evidence type="ECO:0000259" key="5">
    <source>
        <dbReference type="PROSITE" id="PS50405"/>
    </source>
</evidence>
<dbReference type="AlphaFoldDB" id="A0A8S0XNU1"/>
<dbReference type="PANTHER" id="PTHR44490">
    <property type="entry name" value="EUKARYOTIC TRANSLATION ELONGATION FACTOR 1 EPSILON-1"/>
    <property type="match status" value="1"/>
</dbReference>
<dbReference type="InterPro" id="IPR010987">
    <property type="entry name" value="Glutathione-S-Trfase_C-like"/>
</dbReference>
<dbReference type="CDD" id="cd10289">
    <property type="entry name" value="GST_C_AaRS_like"/>
    <property type="match status" value="1"/>
</dbReference>
<dbReference type="InterPro" id="IPR002547">
    <property type="entry name" value="tRNA-bd_dom"/>
</dbReference>
<organism evidence="7 8">
    <name type="scientific">Cyclocybe aegerita</name>
    <name type="common">Black poplar mushroom</name>
    <name type="synonym">Agrocybe aegerita</name>
    <dbReference type="NCBI Taxonomy" id="1973307"/>
    <lineage>
        <taxon>Eukaryota</taxon>
        <taxon>Fungi</taxon>
        <taxon>Dikarya</taxon>
        <taxon>Basidiomycota</taxon>
        <taxon>Agaricomycotina</taxon>
        <taxon>Agaricomycetes</taxon>
        <taxon>Agaricomycetidae</taxon>
        <taxon>Agaricales</taxon>
        <taxon>Agaricineae</taxon>
        <taxon>Bolbitiaceae</taxon>
        <taxon>Cyclocybe</taxon>
    </lineage>
</organism>
<dbReference type="PANTHER" id="PTHR44490:SF1">
    <property type="entry name" value="EUKARYOTIC TRANSLATION ELONGATION FACTOR 1 EPSILON-1"/>
    <property type="match status" value="1"/>
</dbReference>
<dbReference type="InterPro" id="IPR053836">
    <property type="entry name" value="Arc1-like_N"/>
</dbReference>
<proteinExistence type="predicted"/>
<dbReference type="SUPFAM" id="SSF50249">
    <property type="entry name" value="Nucleic acid-binding proteins"/>
    <property type="match status" value="1"/>
</dbReference>
<evidence type="ECO:0000256" key="2">
    <source>
        <dbReference type="ARBA" id="ARBA00022884"/>
    </source>
</evidence>
<evidence type="ECO:0000313" key="7">
    <source>
        <dbReference type="EMBL" id="CAA7261397.1"/>
    </source>
</evidence>
<evidence type="ECO:0000256" key="1">
    <source>
        <dbReference type="ARBA" id="ARBA00022555"/>
    </source>
</evidence>
<evidence type="ECO:0000313" key="8">
    <source>
        <dbReference type="Proteomes" id="UP000467700"/>
    </source>
</evidence>
<dbReference type="EMBL" id="CACVBS010000033">
    <property type="protein sequence ID" value="CAA7261397.1"/>
    <property type="molecule type" value="Genomic_DNA"/>
</dbReference>
<feature type="region of interest" description="Disordered" evidence="4">
    <location>
        <begin position="161"/>
        <end position="250"/>
    </location>
</feature>
<keyword evidence="8" id="KW-1185">Reference proteome</keyword>
<keyword evidence="1 3" id="KW-0820">tRNA-binding</keyword>
<gene>
    <name evidence="7" type="ORF">AAE3_LOCUS3691</name>
</gene>
<dbReference type="InterPro" id="IPR012340">
    <property type="entry name" value="NA-bd_OB-fold"/>
</dbReference>
<dbReference type="SUPFAM" id="SSF47616">
    <property type="entry name" value="GST C-terminal domain-like"/>
    <property type="match status" value="1"/>
</dbReference>
<feature type="compositionally biased region" description="Low complexity" evidence="4">
    <location>
        <begin position="191"/>
        <end position="201"/>
    </location>
</feature>
<feature type="domain" description="TRNA-binding" evidence="6">
    <location>
        <begin position="248"/>
        <end position="286"/>
    </location>
</feature>
<evidence type="ECO:0000256" key="4">
    <source>
        <dbReference type="SAM" id="MobiDB-lite"/>
    </source>
</evidence>
<comment type="caution">
    <text evidence="7">The sequence shown here is derived from an EMBL/GenBank/DDBJ whole genome shotgun (WGS) entry which is preliminary data.</text>
</comment>
<dbReference type="InterPro" id="IPR036282">
    <property type="entry name" value="Glutathione-S-Trfase_C_sf"/>
</dbReference>
<dbReference type="GO" id="GO:0000049">
    <property type="term" value="F:tRNA binding"/>
    <property type="evidence" value="ECO:0007669"/>
    <property type="project" value="UniProtKB-UniRule"/>
</dbReference>
<evidence type="ECO:0000259" key="6">
    <source>
        <dbReference type="PROSITE" id="PS50886"/>
    </source>
</evidence>
<dbReference type="Proteomes" id="UP000467700">
    <property type="component" value="Unassembled WGS sequence"/>
</dbReference>